<protein>
    <submittedName>
        <fullName evidence="2">Uncharacterized protein</fullName>
    </submittedName>
</protein>
<keyword evidence="3" id="KW-1185">Reference proteome</keyword>
<evidence type="ECO:0000313" key="2">
    <source>
        <dbReference type="EMBL" id="GIX62334.1"/>
    </source>
</evidence>
<gene>
    <name evidence="2" type="ORF">BcabD6B2_17690</name>
</gene>
<proteinExistence type="predicted"/>
<sequence length="223" mass="23085">MPAVPRPSSSAAWCGEVDGAAGERGWRGLRRVGYSGAGATWRVRNGVRVEHVSAKRPALLPAGGGGQRGPRAELHLRHAGAAVWQEFQRNRHGLRASGIQPGATHCRDRQGRQRGVGAQPRSEVQGRKRAQVQADGEPHTPVGLLAQRGAAAGGVGQPVPARQRERVSGADPGAGRCLAHAQQPPAGAARAPQVVRGALPQVRGEAAAAGEAHAAEAGVERLV</sequence>
<organism evidence="2 3">
    <name type="scientific">Babesia caballi</name>
    <dbReference type="NCBI Taxonomy" id="5871"/>
    <lineage>
        <taxon>Eukaryota</taxon>
        <taxon>Sar</taxon>
        <taxon>Alveolata</taxon>
        <taxon>Apicomplexa</taxon>
        <taxon>Aconoidasida</taxon>
        <taxon>Piroplasmida</taxon>
        <taxon>Babesiidae</taxon>
        <taxon>Babesia</taxon>
    </lineage>
</organism>
<dbReference type="AlphaFoldDB" id="A0AAV4LQU1"/>
<feature type="region of interest" description="Disordered" evidence="1">
    <location>
        <begin position="151"/>
        <end position="191"/>
    </location>
</feature>
<name>A0AAV4LQU1_BABCB</name>
<evidence type="ECO:0000256" key="1">
    <source>
        <dbReference type="SAM" id="MobiDB-lite"/>
    </source>
</evidence>
<comment type="caution">
    <text evidence="2">The sequence shown here is derived from an EMBL/GenBank/DDBJ whole genome shotgun (WGS) entry which is preliminary data.</text>
</comment>
<evidence type="ECO:0000313" key="3">
    <source>
        <dbReference type="Proteomes" id="UP001497744"/>
    </source>
</evidence>
<dbReference type="RefSeq" id="XP_067714403.1">
    <property type="nucleotide sequence ID" value="XM_067858302.1"/>
</dbReference>
<accession>A0AAV4LQU1</accession>
<reference evidence="2 3" key="1">
    <citation type="submission" date="2021-06" db="EMBL/GenBank/DDBJ databases">
        <title>Genome sequence of Babesia caballi.</title>
        <authorList>
            <person name="Yamagishi J."/>
            <person name="Kidaka T."/>
            <person name="Ochi A."/>
        </authorList>
    </citation>
    <scope>NUCLEOTIDE SEQUENCE [LARGE SCALE GENOMIC DNA]</scope>
    <source>
        <strain evidence="2">USDA-D6B2</strain>
    </source>
</reference>
<feature type="compositionally biased region" description="Low complexity" evidence="1">
    <location>
        <begin position="181"/>
        <end position="191"/>
    </location>
</feature>
<feature type="region of interest" description="Disordered" evidence="1">
    <location>
        <begin position="96"/>
        <end position="138"/>
    </location>
</feature>
<dbReference type="GeneID" id="94193815"/>
<dbReference type="Proteomes" id="UP001497744">
    <property type="component" value="Unassembled WGS sequence"/>
</dbReference>
<dbReference type="EMBL" id="BPLF01000001">
    <property type="protein sequence ID" value="GIX62334.1"/>
    <property type="molecule type" value="Genomic_DNA"/>
</dbReference>